<reference evidence="2 3" key="1">
    <citation type="submission" date="2022-10" db="EMBL/GenBank/DDBJ databases">
        <title>Luteolibacter arcticus strain CCTCC AB 2014275, whole genome shotgun sequencing project.</title>
        <authorList>
            <person name="Zhao G."/>
            <person name="Shen L."/>
        </authorList>
    </citation>
    <scope>NUCLEOTIDE SEQUENCE [LARGE SCALE GENOMIC DNA]</scope>
    <source>
        <strain evidence="2 3">CCTCC AB 2014275</strain>
    </source>
</reference>
<dbReference type="EMBL" id="JAPDDT010000009">
    <property type="protein sequence ID" value="MCW1924763.1"/>
    <property type="molecule type" value="Genomic_DNA"/>
</dbReference>
<proteinExistence type="predicted"/>
<evidence type="ECO:0000313" key="3">
    <source>
        <dbReference type="Proteomes" id="UP001320876"/>
    </source>
</evidence>
<evidence type="ECO:0000313" key="2">
    <source>
        <dbReference type="EMBL" id="MCW1924763.1"/>
    </source>
</evidence>
<keyword evidence="1" id="KW-0472">Membrane</keyword>
<feature type="transmembrane region" description="Helical" evidence="1">
    <location>
        <begin position="20"/>
        <end position="38"/>
    </location>
</feature>
<dbReference type="Proteomes" id="UP001320876">
    <property type="component" value="Unassembled WGS sequence"/>
</dbReference>
<gene>
    <name evidence="2" type="ORF">OKA05_19515</name>
</gene>
<protein>
    <submittedName>
        <fullName evidence="2">Uncharacterized protein</fullName>
    </submittedName>
</protein>
<comment type="caution">
    <text evidence="2">The sequence shown here is derived from an EMBL/GenBank/DDBJ whole genome shotgun (WGS) entry which is preliminary data.</text>
</comment>
<name>A0ABT3GMM8_9BACT</name>
<organism evidence="2 3">
    <name type="scientific">Luteolibacter arcticus</name>
    <dbReference type="NCBI Taxonomy" id="1581411"/>
    <lineage>
        <taxon>Bacteria</taxon>
        <taxon>Pseudomonadati</taxon>
        <taxon>Verrucomicrobiota</taxon>
        <taxon>Verrucomicrobiia</taxon>
        <taxon>Verrucomicrobiales</taxon>
        <taxon>Verrucomicrobiaceae</taxon>
        <taxon>Luteolibacter</taxon>
    </lineage>
</organism>
<keyword evidence="1" id="KW-1133">Transmembrane helix</keyword>
<accession>A0ABT3GMM8</accession>
<sequence>MKTHRPKTRLKTAPGKLGWIFLWLIGVPIPLLLIFFLMRGCT</sequence>
<dbReference type="RefSeq" id="WP_264488872.1">
    <property type="nucleotide sequence ID" value="NZ_JAPDDT010000009.1"/>
</dbReference>
<keyword evidence="3" id="KW-1185">Reference proteome</keyword>
<evidence type="ECO:0000256" key="1">
    <source>
        <dbReference type="SAM" id="Phobius"/>
    </source>
</evidence>
<keyword evidence="1" id="KW-0812">Transmembrane</keyword>